<dbReference type="AlphaFoldDB" id="A0A1E3NHI3"/>
<feature type="compositionally biased region" description="Acidic residues" evidence="1">
    <location>
        <begin position="272"/>
        <end position="282"/>
    </location>
</feature>
<feature type="region of interest" description="Disordered" evidence="1">
    <location>
        <begin position="513"/>
        <end position="732"/>
    </location>
</feature>
<evidence type="ECO:0000313" key="2">
    <source>
        <dbReference type="EMBL" id="ODQ45605.1"/>
    </source>
</evidence>
<dbReference type="EMBL" id="KV454004">
    <property type="protein sequence ID" value="ODQ45605.1"/>
    <property type="molecule type" value="Genomic_DNA"/>
</dbReference>
<evidence type="ECO:0000256" key="1">
    <source>
        <dbReference type="SAM" id="MobiDB-lite"/>
    </source>
</evidence>
<proteinExistence type="predicted"/>
<dbReference type="GeneID" id="30176563"/>
<feature type="compositionally biased region" description="Low complexity" evidence="1">
    <location>
        <begin position="622"/>
        <end position="659"/>
    </location>
</feature>
<feature type="region of interest" description="Disordered" evidence="1">
    <location>
        <begin position="456"/>
        <end position="479"/>
    </location>
</feature>
<sequence length="732" mass="80727">MIVFVFVPAPAAAAPCFEIGLLQEREWFQGGHEGLQMKVVSFKGSRTAPETARAQEKAQAHTHTAVFSLSSTRARKNDRIVSARQQANNDRTMPRNESVNSPLSRIAQEANRQKHGNDGRRISLISAVSVDSVATTGRLLDKLKLADNEWDDFERTTGVVSPVLDADTSTGSVVTVNSDSSVRVNTSGTSESTVNSINVLPASKFKYLKYVLGDTKKKNSQKSAVNKALEMGKKINTVEQNAARVTQRANVKSIHLDSLLQDAESRVSSFESESEREDDEDYGGSQEKQQGGYGASASEDSLPRDATPGGTELSFVPNTPTRRALDYTPANSPETHMHVTPQYSVGSTPKMHLLSHHNHTLSSLSTNSAKGDAINDSFIHNREHDDEHASNSSSVPYATPGGVGKDGFKEVPHFRQLLSTHQHTNSAATTDLSKPGLDPDFAADIDDSLMRSASVPIKRKKSVAEARTPAPKTPLPAPPIHLVADQSKHQVMSCSDLVDGRKEHISHARPQFSPQAHHHHHHYNNNPAYQFPNHHQVQPQIPPSSPHRTSPQLYQNSPHSYNSSANNSGHGFTKRGPISSPSNQMHYAPSPQSYQHRNFNPQHGPYGPYARSTSHPKVPQVPYSQPGFYPQPQQQQPHYPRAYVMQPQQPQHQQHQQHPLQYPGANSPYYKTSQRHGYSPQTSPKVGYFNLASGNHPSMLDYEGRYAPSTPPSHMKKSMQLRDADLSHVVPR</sequence>
<gene>
    <name evidence="2" type="ORF">PICMEDRAFT_12065</name>
</gene>
<keyword evidence="3" id="KW-1185">Reference proteome</keyword>
<organism evidence="2 3">
    <name type="scientific">Pichia membranifaciens NRRL Y-2026</name>
    <dbReference type="NCBI Taxonomy" id="763406"/>
    <lineage>
        <taxon>Eukaryota</taxon>
        <taxon>Fungi</taxon>
        <taxon>Dikarya</taxon>
        <taxon>Ascomycota</taxon>
        <taxon>Saccharomycotina</taxon>
        <taxon>Pichiomycetes</taxon>
        <taxon>Pichiales</taxon>
        <taxon>Pichiaceae</taxon>
        <taxon>Pichia</taxon>
    </lineage>
</organism>
<dbReference type="RefSeq" id="XP_019016718.1">
    <property type="nucleotide sequence ID" value="XM_019159876.1"/>
</dbReference>
<dbReference type="Proteomes" id="UP000094455">
    <property type="component" value="Unassembled WGS sequence"/>
</dbReference>
<feature type="compositionally biased region" description="Polar residues" evidence="1">
    <location>
        <begin position="83"/>
        <end position="100"/>
    </location>
</feature>
<dbReference type="OrthoDB" id="10684586at2759"/>
<name>A0A1E3NHI3_9ASCO</name>
<dbReference type="STRING" id="763406.A0A1E3NHI3"/>
<feature type="region of interest" description="Disordered" evidence="1">
    <location>
        <begin position="262"/>
        <end position="350"/>
    </location>
</feature>
<reference evidence="2 3" key="1">
    <citation type="journal article" date="2016" name="Proc. Natl. Acad. Sci. U.S.A.">
        <title>Comparative genomics of biotechnologically important yeasts.</title>
        <authorList>
            <person name="Riley R."/>
            <person name="Haridas S."/>
            <person name="Wolfe K.H."/>
            <person name="Lopes M.R."/>
            <person name="Hittinger C.T."/>
            <person name="Goeker M."/>
            <person name="Salamov A.A."/>
            <person name="Wisecaver J.H."/>
            <person name="Long T.M."/>
            <person name="Calvey C.H."/>
            <person name="Aerts A.L."/>
            <person name="Barry K.W."/>
            <person name="Choi C."/>
            <person name="Clum A."/>
            <person name="Coughlan A.Y."/>
            <person name="Deshpande S."/>
            <person name="Douglass A.P."/>
            <person name="Hanson S.J."/>
            <person name="Klenk H.-P."/>
            <person name="LaButti K.M."/>
            <person name="Lapidus A."/>
            <person name="Lindquist E.A."/>
            <person name="Lipzen A.M."/>
            <person name="Meier-Kolthoff J.P."/>
            <person name="Ohm R.A."/>
            <person name="Otillar R.P."/>
            <person name="Pangilinan J.L."/>
            <person name="Peng Y."/>
            <person name="Rokas A."/>
            <person name="Rosa C.A."/>
            <person name="Scheuner C."/>
            <person name="Sibirny A.A."/>
            <person name="Slot J.C."/>
            <person name="Stielow J.B."/>
            <person name="Sun H."/>
            <person name="Kurtzman C.P."/>
            <person name="Blackwell M."/>
            <person name="Grigoriev I.V."/>
            <person name="Jeffries T.W."/>
        </authorList>
    </citation>
    <scope>NUCLEOTIDE SEQUENCE [LARGE SCALE GENOMIC DNA]</scope>
    <source>
        <strain evidence="2 3">NRRL Y-2026</strain>
    </source>
</reference>
<feature type="compositionally biased region" description="Polar residues" evidence="1">
    <location>
        <begin position="546"/>
        <end position="570"/>
    </location>
</feature>
<accession>A0A1E3NHI3</accession>
<evidence type="ECO:0000313" key="3">
    <source>
        <dbReference type="Proteomes" id="UP000094455"/>
    </source>
</evidence>
<feature type="compositionally biased region" description="Polar residues" evidence="1">
    <location>
        <begin position="524"/>
        <end position="539"/>
    </location>
</feature>
<feature type="region of interest" description="Disordered" evidence="1">
    <location>
        <begin position="77"/>
        <end position="100"/>
    </location>
</feature>
<feature type="compositionally biased region" description="Polar residues" evidence="1">
    <location>
        <begin position="669"/>
        <end position="684"/>
    </location>
</feature>
<feature type="compositionally biased region" description="Polar residues" evidence="1">
    <location>
        <begin position="579"/>
        <end position="601"/>
    </location>
</feature>
<protein>
    <submittedName>
        <fullName evidence="2">Uncharacterized protein</fullName>
    </submittedName>
</protein>